<proteinExistence type="predicted"/>
<reference evidence="1 2" key="1">
    <citation type="journal article" date="2021" name="Hortic Res">
        <title>The domestication of Cucurbita argyrosperma as revealed by the genome of its wild relative.</title>
        <authorList>
            <person name="Barrera-Redondo J."/>
            <person name="Sanchez-de la Vega G."/>
            <person name="Aguirre-Liguori J.A."/>
            <person name="Castellanos-Morales G."/>
            <person name="Gutierrez-Guerrero Y.T."/>
            <person name="Aguirre-Dugua X."/>
            <person name="Aguirre-Planter E."/>
            <person name="Tenaillon M.I."/>
            <person name="Lira-Saade R."/>
            <person name="Eguiarte L.E."/>
        </authorList>
    </citation>
    <scope>NUCLEOTIDE SEQUENCE [LARGE SCALE GENOMIC DNA]</scope>
    <source>
        <strain evidence="1">JBR-2021</strain>
    </source>
</reference>
<sequence length="280" mass="31869">MEPISWRAYGAKKYERELNCRFWGSLRHISTALETVYAEVYRNAAKEAAAQIMVSGTEGWRKRDAITLGSDSRGRSCSEGHIATKKDMTLRPLNSLGYGESTVILSGSPLEQQLITCEMDMSVKRKLKSTSDTDFAFIIRRGKESEPLKWMPTMKYMAEEMRRPKRHDQTCEGNSIMPVSRTWRSYRKEELSKLQSMFFTSEAMDTHHAPFLHCSGIPFVDSSNQPGESSSIMNEIGSQKYCLIPLIFSVLSEKDDVFTTHEDAESDIGMHASQQMTMWS</sequence>
<name>A0AAV6N182_9ROSI</name>
<protein>
    <submittedName>
        <fullName evidence="1">Uncharacterized protein</fullName>
    </submittedName>
</protein>
<comment type="caution">
    <text evidence="1">The sequence shown here is derived from an EMBL/GenBank/DDBJ whole genome shotgun (WGS) entry which is preliminary data.</text>
</comment>
<evidence type="ECO:0000313" key="1">
    <source>
        <dbReference type="EMBL" id="KAG6589477.1"/>
    </source>
</evidence>
<evidence type="ECO:0000313" key="2">
    <source>
        <dbReference type="Proteomes" id="UP000685013"/>
    </source>
</evidence>
<accession>A0AAV6N182</accession>
<dbReference type="EMBL" id="JAGKQH010000010">
    <property type="protein sequence ID" value="KAG6589477.1"/>
    <property type="molecule type" value="Genomic_DNA"/>
</dbReference>
<dbReference type="AlphaFoldDB" id="A0AAV6N182"/>
<feature type="non-terminal residue" evidence="1">
    <location>
        <position position="1"/>
    </location>
</feature>
<organism evidence="1 2">
    <name type="scientific">Cucurbita argyrosperma subsp. sororia</name>
    <dbReference type="NCBI Taxonomy" id="37648"/>
    <lineage>
        <taxon>Eukaryota</taxon>
        <taxon>Viridiplantae</taxon>
        <taxon>Streptophyta</taxon>
        <taxon>Embryophyta</taxon>
        <taxon>Tracheophyta</taxon>
        <taxon>Spermatophyta</taxon>
        <taxon>Magnoliopsida</taxon>
        <taxon>eudicotyledons</taxon>
        <taxon>Gunneridae</taxon>
        <taxon>Pentapetalae</taxon>
        <taxon>rosids</taxon>
        <taxon>fabids</taxon>
        <taxon>Cucurbitales</taxon>
        <taxon>Cucurbitaceae</taxon>
        <taxon>Cucurbiteae</taxon>
        <taxon>Cucurbita</taxon>
    </lineage>
</organism>
<gene>
    <name evidence="1" type="ORF">SDJN03_14900</name>
</gene>
<dbReference type="Proteomes" id="UP000685013">
    <property type="component" value="Chromosome 10"/>
</dbReference>
<keyword evidence="2" id="KW-1185">Reference proteome</keyword>